<gene>
    <name evidence="2" type="ORF">L284_22325</name>
</gene>
<keyword evidence="1" id="KW-1133">Transmembrane helix</keyword>
<protein>
    <submittedName>
        <fullName evidence="2">Uncharacterized protein</fullName>
    </submittedName>
</protein>
<accession>T0H3S0</accession>
<evidence type="ECO:0000256" key="1">
    <source>
        <dbReference type="SAM" id="Phobius"/>
    </source>
</evidence>
<dbReference type="EMBL" id="ATHL01000153">
    <property type="protein sequence ID" value="EQB07597.1"/>
    <property type="molecule type" value="Genomic_DNA"/>
</dbReference>
<sequence length="37" mass="4171">MHTSFWCLNSCLVLMIVTSLLPIGLLQFQASVETGMW</sequence>
<dbReference type="eggNOG" id="COG3256">
    <property type="taxonomic scope" value="Bacteria"/>
</dbReference>
<dbReference type="Proteomes" id="UP000015527">
    <property type="component" value="Unassembled WGS sequence"/>
</dbReference>
<keyword evidence="1" id="KW-0472">Membrane</keyword>
<keyword evidence="1" id="KW-0812">Transmembrane</keyword>
<keyword evidence="3" id="KW-1185">Reference proteome</keyword>
<name>T0H3S0_9SPHN</name>
<proteinExistence type="predicted"/>
<dbReference type="AlphaFoldDB" id="T0H3S0"/>
<comment type="caution">
    <text evidence="2">The sequence shown here is derived from an EMBL/GenBank/DDBJ whole genome shotgun (WGS) entry which is preliminary data.</text>
</comment>
<evidence type="ECO:0000313" key="2">
    <source>
        <dbReference type="EMBL" id="EQB07597.1"/>
    </source>
</evidence>
<reference evidence="2 3" key="1">
    <citation type="journal article" date="2013" name="Genome Announc.">
        <title>Genome Sequence of Novosphingobium lindaniclasticum LE124T, Isolated from a Hexachlorocyclohexane Dumpsite.</title>
        <authorList>
            <person name="Saxena A."/>
            <person name="Nayyar N."/>
            <person name="Sangwan N."/>
            <person name="Kumari R."/>
            <person name="Khurana J.P."/>
            <person name="Lal R."/>
        </authorList>
    </citation>
    <scope>NUCLEOTIDE SEQUENCE [LARGE SCALE GENOMIC DNA]</scope>
    <source>
        <strain evidence="2 3">LE124</strain>
    </source>
</reference>
<feature type="transmembrane region" description="Helical" evidence="1">
    <location>
        <begin position="7"/>
        <end position="28"/>
    </location>
</feature>
<evidence type="ECO:0000313" key="3">
    <source>
        <dbReference type="Proteomes" id="UP000015527"/>
    </source>
</evidence>
<organism evidence="2 3">
    <name type="scientific">Novosphingobium lindaniclasticum LE124</name>
    <dbReference type="NCBI Taxonomy" id="1096930"/>
    <lineage>
        <taxon>Bacteria</taxon>
        <taxon>Pseudomonadati</taxon>
        <taxon>Pseudomonadota</taxon>
        <taxon>Alphaproteobacteria</taxon>
        <taxon>Sphingomonadales</taxon>
        <taxon>Sphingomonadaceae</taxon>
        <taxon>Novosphingobium</taxon>
    </lineage>
</organism>